<reference evidence="1" key="1">
    <citation type="submission" date="2022-11" db="EMBL/GenBank/DDBJ databases">
        <authorList>
            <person name="Coimbra C."/>
        </authorList>
    </citation>
    <scope>NUCLEOTIDE SEQUENCE</scope>
    <source>
        <strain evidence="1">Jales19</strain>
    </source>
</reference>
<dbReference type="EMBL" id="JAPFQA010000008">
    <property type="protein sequence ID" value="MCZ8546434.1"/>
    <property type="molecule type" value="Genomic_DNA"/>
</dbReference>
<accession>A0ABT4QXW8</accession>
<evidence type="ECO:0000313" key="2">
    <source>
        <dbReference type="Proteomes" id="UP001152178"/>
    </source>
</evidence>
<dbReference type="RefSeq" id="WP_269906785.1">
    <property type="nucleotide sequence ID" value="NZ_JAPFQA010000008.1"/>
</dbReference>
<keyword evidence="2" id="KW-1185">Reference proteome</keyword>
<evidence type="ECO:0000313" key="1">
    <source>
        <dbReference type="EMBL" id="MCZ8546434.1"/>
    </source>
</evidence>
<sequence>MRNAAVHLDGADWAADRDRDNAALHAIAIAIELLLKSHLLRVATDDHWNRRNIGHDLDKAARYAERAGLDLPPRLHSVIAQLHPHFQRGGFQRDPSRSWPSGFSLDARHIARQLAQTLLEQERRVNSARCS</sequence>
<evidence type="ECO:0008006" key="3">
    <source>
        <dbReference type="Google" id="ProtNLM"/>
    </source>
</evidence>
<name>A0ABT4QXW8_9HYPH</name>
<dbReference type="Proteomes" id="UP001152178">
    <property type="component" value="Unassembled WGS sequence"/>
</dbReference>
<comment type="caution">
    <text evidence="1">The sequence shown here is derived from an EMBL/GenBank/DDBJ whole genome shotgun (WGS) entry which is preliminary data.</text>
</comment>
<protein>
    <recommendedName>
        <fullName evidence="3">HEPN domain-containing protein</fullName>
    </recommendedName>
</protein>
<gene>
    <name evidence="1" type="ORF">OOJ09_19780</name>
</gene>
<organism evidence="1 2">
    <name type="scientific">Mesorhizobium qingshengii</name>
    <dbReference type="NCBI Taxonomy" id="1165689"/>
    <lineage>
        <taxon>Bacteria</taxon>
        <taxon>Pseudomonadati</taxon>
        <taxon>Pseudomonadota</taxon>
        <taxon>Alphaproteobacteria</taxon>
        <taxon>Hyphomicrobiales</taxon>
        <taxon>Phyllobacteriaceae</taxon>
        <taxon>Mesorhizobium</taxon>
    </lineage>
</organism>
<proteinExistence type="predicted"/>